<dbReference type="PROSITE" id="PS00041">
    <property type="entry name" value="HTH_ARAC_FAMILY_1"/>
    <property type="match status" value="1"/>
</dbReference>
<dbReference type="InterPro" id="IPR010499">
    <property type="entry name" value="AraC_E-bd"/>
</dbReference>
<dbReference type="PANTHER" id="PTHR40055:SF1">
    <property type="entry name" value="TRANSCRIPTIONAL REGULATOR YGIV-RELATED"/>
    <property type="match status" value="1"/>
</dbReference>
<keyword evidence="2" id="KW-0238">DNA-binding</keyword>
<dbReference type="RefSeq" id="WP_276264415.1">
    <property type="nucleotide sequence ID" value="NZ_JARJLM010000143.1"/>
</dbReference>
<dbReference type="PRINTS" id="PR00032">
    <property type="entry name" value="HTHARAC"/>
</dbReference>
<keyword evidence="1" id="KW-0805">Transcription regulation</keyword>
<reference evidence="5 6" key="1">
    <citation type="submission" date="2023-03" db="EMBL/GenBank/DDBJ databases">
        <title>Draft assemblies of triclosan tolerant bacteria isolated from returned activated sludge.</title>
        <authorList>
            <person name="Van Hamelsveld S."/>
        </authorList>
    </citation>
    <scope>NUCLEOTIDE SEQUENCE [LARGE SCALE GENOMIC DNA]</scope>
    <source>
        <strain evidence="5 6">GW210010_S58</strain>
    </source>
</reference>
<keyword evidence="6" id="KW-1185">Reference proteome</keyword>
<dbReference type="InterPro" id="IPR018060">
    <property type="entry name" value="HTH_AraC"/>
</dbReference>
<sequence>MAPTDPADDPQADPSQRIHRAEYARRMNRVLDYVDQHLDKPLDLAQVADVANFSRFHFHRVFAAWMGETLGDYARRRRLETGAFLLSCKPDASVLEIALATGFGSGEAFARAFKLKFGCTPSAWRASAAQHRAGQIAAARERYANRHSNPDQVLRNADQVEGGALIEHDDSYQAHGERNMEVRIVDLPEVRVAYQRHIGPYGPAIGTFWREVAAPWMHSNGLSGQMCYGIGHDAPGITPPDKCRYDACVAVPETFQPSGQAGIAVLPGGRYAVAQFSGAPARVGAAWMWLTREWLPSSGLQCDGRPCFERFSAVSALDQRTGDLTCELCIPVRAL</sequence>
<protein>
    <submittedName>
        <fullName evidence="5">GyrI-like domain-containing protein</fullName>
    </submittedName>
</protein>
<dbReference type="InterPro" id="IPR011256">
    <property type="entry name" value="Reg_factor_effector_dom_sf"/>
</dbReference>
<dbReference type="Pfam" id="PF06445">
    <property type="entry name" value="GyrI-like"/>
    <property type="match status" value="1"/>
</dbReference>
<proteinExistence type="predicted"/>
<evidence type="ECO:0000256" key="1">
    <source>
        <dbReference type="ARBA" id="ARBA00023015"/>
    </source>
</evidence>
<dbReference type="InterPro" id="IPR029442">
    <property type="entry name" value="GyrI-like"/>
</dbReference>
<dbReference type="InterPro" id="IPR018062">
    <property type="entry name" value="HTH_AraC-typ_CS"/>
</dbReference>
<evidence type="ECO:0000259" key="4">
    <source>
        <dbReference type="PROSITE" id="PS01124"/>
    </source>
</evidence>
<accession>A0ABT6AK10</accession>
<name>A0ABT6AK10_9BURK</name>
<comment type="caution">
    <text evidence="5">The sequence shown here is derived from an EMBL/GenBank/DDBJ whole genome shotgun (WGS) entry which is preliminary data.</text>
</comment>
<dbReference type="Pfam" id="PF12833">
    <property type="entry name" value="HTH_18"/>
    <property type="match status" value="1"/>
</dbReference>
<dbReference type="SUPFAM" id="SSF46689">
    <property type="entry name" value="Homeodomain-like"/>
    <property type="match status" value="2"/>
</dbReference>
<gene>
    <name evidence="5" type="ORF">P3W85_08260</name>
</gene>
<feature type="domain" description="HTH araC/xylS-type" evidence="4">
    <location>
        <begin position="28"/>
        <end position="127"/>
    </location>
</feature>
<dbReference type="SUPFAM" id="SSF55136">
    <property type="entry name" value="Probable bacterial effector-binding domain"/>
    <property type="match status" value="1"/>
</dbReference>
<dbReference type="InterPro" id="IPR050908">
    <property type="entry name" value="SmbC-like"/>
</dbReference>
<dbReference type="InterPro" id="IPR009057">
    <property type="entry name" value="Homeodomain-like_sf"/>
</dbReference>
<evidence type="ECO:0000256" key="3">
    <source>
        <dbReference type="ARBA" id="ARBA00023163"/>
    </source>
</evidence>
<dbReference type="SMART" id="SM00871">
    <property type="entry name" value="AraC_E_bind"/>
    <property type="match status" value="1"/>
</dbReference>
<evidence type="ECO:0000256" key="2">
    <source>
        <dbReference type="ARBA" id="ARBA00023125"/>
    </source>
</evidence>
<dbReference type="EMBL" id="JARJLM010000143">
    <property type="protein sequence ID" value="MDF3832939.1"/>
    <property type="molecule type" value="Genomic_DNA"/>
</dbReference>
<dbReference type="PROSITE" id="PS01124">
    <property type="entry name" value="HTH_ARAC_FAMILY_2"/>
    <property type="match status" value="1"/>
</dbReference>
<dbReference type="Proteomes" id="UP001216674">
    <property type="component" value="Unassembled WGS sequence"/>
</dbReference>
<dbReference type="PANTHER" id="PTHR40055">
    <property type="entry name" value="TRANSCRIPTIONAL REGULATOR YGIV-RELATED"/>
    <property type="match status" value="1"/>
</dbReference>
<evidence type="ECO:0000313" key="5">
    <source>
        <dbReference type="EMBL" id="MDF3832939.1"/>
    </source>
</evidence>
<evidence type="ECO:0000313" key="6">
    <source>
        <dbReference type="Proteomes" id="UP001216674"/>
    </source>
</evidence>
<organism evidence="5 6">
    <name type="scientific">Cupriavidus basilensis</name>
    <dbReference type="NCBI Taxonomy" id="68895"/>
    <lineage>
        <taxon>Bacteria</taxon>
        <taxon>Pseudomonadati</taxon>
        <taxon>Pseudomonadota</taxon>
        <taxon>Betaproteobacteria</taxon>
        <taxon>Burkholderiales</taxon>
        <taxon>Burkholderiaceae</taxon>
        <taxon>Cupriavidus</taxon>
    </lineage>
</organism>
<keyword evidence="3" id="KW-0804">Transcription</keyword>
<dbReference type="Gene3D" id="3.20.80.10">
    <property type="entry name" value="Regulatory factor, effector binding domain"/>
    <property type="match status" value="1"/>
</dbReference>
<dbReference type="InterPro" id="IPR020449">
    <property type="entry name" value="Tscrpt_reg_AraC-type_HTH"/>
</dbReference>
<dbReference type="Gene3D" id="1.10.10.60">
    <property type="entry name" value="Homeodomain-like"/>
    <property type="match status" value="2"/>
</dbReference>
<dbReference type="SMART" id="SM00342">
    <property type="entry name" value="HTH_ARAC"/>
    <property type="match status" value="1"/>
</dbReference>